<dbReference type="HOGENOM" id="CLU_2967361_0_0_1"/>
<protein>
    <submittedName>
        <fullName evidence="1">Uncharacterized protein</fullName>
    </submittedName>
</protein>
<dbReference type="OrthoDB" id="1602884at2759"/>
<organism evidence="1 2">
    <name type="scientific">Phlebiopsis gigantea (strain 11061_1 CR5-6)</name>
    <name type="common">White-rot fungus</name>
    <name type="synonym">Peniophora gigantea</name>
    <dbReference type="NCBI Taxonomy" id="745531"/>
    <lineage>
        <taxon>Eukaryota</taxon>
        <taxon>Fungi</taxon>
        <taxon>Dikarya</taxon>
        <taxon>Basidiomycota</taxon>
        <taxon>Agaricomycotina</taxon>
        <taxon>Agaricomycetes</taxon>
        <taxon>Polyporales</taxon>
        <taxon>Phanerochaetaceae</taxon>
        <taxon>Phlebiopsis</taxon>
    </lineage>
</organism>
<proteinExistence type="predicted"/>
<name>A0A0C3P4I2_PHLG1</name>
<sequence length="59" mass="6748">MSDLGIKSRARRLPPELVAIFLAHVSGPRAKEDILSCSRVCQDWYSMSRQFAFEELSFT</sequence>
<dbReference type="InterPro" id="IPR036047">
    <property type="entry name" value="F-box-like_dom_sf"/>
</dbReference>
<dbReference type="SUPFAM" id="SSF81383">
    <property type="entry name" value="F-box domain"/>
    <property type="match status" value="1"/>
</dbReference>
<dbReference type="AlphaFoldDB" id="A0A0C3P4I2"/>
<evidence type="ECO:0000313" key="1">
    <source>
        <dbReference type="EMBL" id="KIP12899.1"/>
    </source>
</evidence>
<keyword evidence="2" id="KW-1185">Reference proteome</keyword>
<evidence type="ECO:0000313" key="2">
    <source>
        <dbReference type="Proteomes" id="UP000053257"/>
    </source>
</evidence>
<feature type="non-terminal residue" evidence="1">
    <location>
        <position position="59"/>
    </location>
</feature>
<reference evidence="1 2" key="1">
    <citation type="journal article" date="2014" name="PLoS Genet.">
        <title>Analysis of the Phlebiopsis gigantea genome, transcriptome and secretome provides insight into its pioneer colonization strategies of wood.</title>
        <authorList>
            <person name="Hori C."/>
            <person name="Ishida T."/>
            <person name="Igarashi K."/>
            <person name="Samejima M."/>
            <person name="Suzuki H."/>
            <person name="Master E."/>
            <person name="Ferreira P."/>
            <person name="Ruiz-Duenas F.J."/>
            <person name="Held B."/>
            <person name="Canessa P."/>
            <person name="Larrondo L.F."/>
            <person name="Schmoll M."/>
            <person name="Druzhinina I.S."/>
            <person name="Kubicek C.P."/>
            <person name="Gaskell J.A."/>
            <person name="Kersten P."/>
            <person name="St John F."/>
            <person name="Glasner J."/>
            <person name="Sabat G."/>
            <person name="Splinter BonDurant S."/>
            <person name="Syed K."/>
            <person name="Yadav J."/>
            <person name="Mgbeahuruike A.C."/>
            <person name="Kovalchuk A."/>
            <person name="Asiegbu F.O."/>
            <person name="Lackner G."/>
            <person name="Hoffmeister D."/>
            <person name="Rencoret J."/>
            <person name="Gutierrez A."/>
            <person name="Sun H."/>
            <person name="Lindquist E."/>
            <person name="Barry K."/>
            <person name="Riley R."/>
            <person name="Grigoriev I.V."/>
            <person name="Henrissat B."/>
            <person name="Kues U."/>
            <person name="Berka R.M."/>
            <person name="Martinez A.T."/>
            <person name="Covert S.F."/>
            <person name="Blanchette R.A."/>
            <person name="Cullen D."/>
        </authorList>
    </citation>
    <scope>NUCLEOTIDE SEQUENCE [LARGE SCALE GENOMIC DNA]</scope>
    <source>
        <strain evidence="1 2">11061_1 CR5-6</strain>
    </source>
</reference>
<dbReference type="Proteomes" id="UP000053257">
    <property type="component" value="Unassembled WGS sequence"/>
</dbReference>
<dbReference type="EMBL" id="KN840438">
    <property type="protein sequence ID" value="KIP12899.1"/>
    <property type="molecule type" value="Genomic_DNA"/>
</dbReference>
<gene>
    <name evidence="1" type="ORF">PHLGIDRAFT_32745</name>
</gene>
<accession>A0A0C3P4I2</accession>